<keyword evidence="4 9" id="KW-1133">Transmembrane helix</keyword>
<dbReference type="InterPro" id="IPR052192">
    <property type="entry name" value="Insect_Ionotropic_Sensory_Rcpt"/>
</dbReference>
<reference evidence="10" key="2">
    <citation type="submission" date="2021-09" db="EMBL/GenBank/DDBJ databases">
        <authorList>
            <person name="Jia N."/>
            <person name="Wang J."/>
            <person name="Shi W."/>
            <person name="Du L."/>
            <person name="Sun Y."/>
            <person name="Zhan W."/>
            <person name="Jiang J."/>
            <person name="Wang Q."/>
            <person name="Zhang B."/>
            <person name="Ji P."/>
            <person name="Sakyi L.B."/>
            <person name="Cui X."/>
            <person name="Yuan T."/>
            <person name="Jiang B."/>
            <person name="Yang W."/>
            <person name="Lam T.T.-Y."/>
            <person name="Chang Q."/>
            <person name="Ding S."/>
            <person name="Wang X."/>
            <person name="Zhu J."/>
            <person name="Ruan X."/>
            <person name="Zhao L."/>
            <person name="Wei J."/>
            <person name="Que T."/>
            <person name="Du C."/>
            <person name="Cheng J."/>
            <person name="Dai P."/>
            <person name="Han X."/>
            <person name="Huang E."/>
            <person name="Gao Y."/>
            <person name="Liu J."/>
            <person name="Shao H."/>
            <person name="Ye R."/>
            <person name="Li L."/>
            <person name="Wei W."/>
            <person name="Wang X."/>
            <person name="Wang C."/>
            <person name="Huo Q."/>
            <person name="Li W."/>
            <person name="Guo W."/>
            <person name="Chen H."/>
            <person name="Chen S."/>
            <person name="Zhou L."/>
            <person name="Zhou L."/>
            <person name="Ni X."/>
            <person name="Tian J."/>
            <person name="Zhou Y."/>
            <person name="Sheng Y."/>
            <person name="Liu T."/>
            <person name="Pan Y."/>
            <person name="Xia L."/>
            <person name="Li J."/>
            <person name="Zhao F."/>
            <person name="Cao W."/>
        </authorList>
    </citation>
    <scope>NUCLEOTIDE SEQUENCE</scope>
    <source>
        <strain evidence="10">Rmic-2018</strain>
        <tissue evidence="10">Larvae</tissue>
    </source>
</reference>
<evidence type="ECO:0000256" key="9">
    <source>
        <dbReference type="SAM" id="Phobius"/>
    </source>
</evidence>
<keyword evidence="5 9" id="KW-0472">Membrane</keyword>
<gene>
    <name evidence="10" type="ORF">HPB51_019193</name>
</gene>
<protein>
    <submittedName>
        <fullName evidence="10">Uncharacterized protein</fullName>
    </submittedName>
</protein>
<evidence type="ECO:0000256" key="1">
    <source>
        <dbReference type="ARBA" id="ARBA00004651"/>
    </source>
</evidence>
<evidence type="ECO:0000256" key="2">
    <source>
        <dbReference type="ARBA" id="ARBA00022475"/>
    </source>
</evidence>
<comment type="caution">
    <text evidence="10">The sequence shown here is derived from an EMBL/GenBank/DDBJ whole genome shotgun (WGS) entry which is preliminary data.</text>
</comment>
<organism evidence="10 11">
    <name type="scientific">Rhipicephalus microplus</name>
    <name type="common">Cattle tick</name>
    <name type="synonym">Boophilus microplus</name>
    <dbReference type="NCBI Taxonomy" id="6941"/>
    <lineage>
        <taxon>Eukaryota</taxon>
        <taxon>Metazoa</taxon>
        <taxon>Ecdysozoa</taxon>
        <taxon>Arthropoda</taxon>
        <taxon>Chelicerata</taxon>
        <taxon>Arachnida</taxon>
        <taxon>Acari</taxon>
        <taxon>Parasitiformes</taxon>
        <taxon>Ixodida</taxon>
        <taxon>Ixodoidea</taxon>
        <taxon>Ixodidae</taxon>
        <taxon>Rhipicephalinae</taxon>
        <taxon>Rhipicephalus</taxon>
        <taxon>Boophilus</taxon>
    </lineage>
</organism>
<keyword evidence="3 9" id="KW-0812">Transmembrane</keyword>
<evidence type="ECO:0000313" key="11">
    <source>
        <dbReference type="Proteomes" id="UP000821866"/>
    </source>
</evidence>
<dbReference type="SUPFAM" id="SSF53850">
    <property type="entry name" value="Periplasmic binding protein-like II"/>
    <property type="match status" value="1"/>
</dbReference>
<feature type="transmembrane region" description="Helical" evidence="9">
    <location>
        <begin position="89"/>
        <end position="111"/>
    </location>
</feature>
<dbReference type="AlphaFoldDB" id="A0A9J6EB99"/>
<dbReference type="PANTHER" id="PTHR42643">
    <property type="entry name" value="IONOTROPIC RECEPTOR 20A-RELATED"/>
    <property type="match status" value="1"/>
</dbReference>
<dbReference type="PANTHER" id="PTHR42643:SF39">
    <property type="entry name" value="IONOTROPIC RECEPTOR 56A-RELATED"/>
    <property type="match status" value="1"/>
</dbReference>
<proteinExistence type="predicted"/>
<sequence>MDGGVTRATGNNGVEGTENKQEGGCEVCRKQDPSGWANTGNDLRMGDKAKPVIDIEAWLRRKCPGITGCGNRDKAPPTSPSERFSVRTLLAMHLLLVFIMSHCFTGGYISFLNKPIMEEVPDTKEKLLAFLRKGRLEPCVVQNMFEHMFILRSAHPSAMALRSTVKKWSPFVANDTHTCARRTRLRRAVFFCASMVLDKYIQYLPGQAQLSREYAADVMLPVSLLLPKASPYKEPLDQAVIRMVETGLIDKLKGGYWKRTLPRPSIVDPEGDWQQLQFNMSVLPFIILLAGLGVSCVAIILEMFRGSVEERQRR</sequence>
<name>A0A9J6EB99_RHIMP</name>
<dbReference type="GO" id="GO:0005886">
    <property type="term" value="C:plasma membrane"/>
    <property type="evidence" value="ECO:0007669"/>
    <property type="project" value="UniProtKB-SubCell"/>
</dbReference>
<feature type="region of interest" description="Disordered" evidence="8">
    <location>
        <begin position="1"/>
        <end position="27"/>
    </location>
</feature>
<evidence type="ECO:0000256" key="8">
    <source>
        <dbReference type="SAM" id="MobiDB-lite"/>
    </source>
</evidence>
<comment type="subcellular location">
    <subcellularLocation>
        <location evidence="1">Cell membrane</location>
        <topology evidence="1">Multi-pass membrane protein</topology>
    </subcellularLocation>
</comment>
<evidence type="ECO:0000256" key="5">
    <source>
        <dbReference type="ARBA" id="ARBA00023136"/>
    </source>
</evidence>
<accession>A0A9J6EB99</accession>
<keyword evidence="7" id="KW-0325">Glycoprotein</keyword>
<evidence type="ECO:0000313" key="10">
    <source>
        <dbReference type="EMBL" id="KAH8031572.1"/>
    </source>
</evidence>
<evidence type="ECO:0000256" key="6">
    <source>
        <dbReference type="ARBA" id="ARBA00023170"/>
    </source>
</evidence>
<evidence type="ECO:0000256" key="7">
    <source>
        <dbReference type="ARBA" id="ARBA00023180"/>
    </source>
</evidence>
<keyword evidence="2" id="KW-1003">Cell membrane</keyword>
<evidence type="ECO:0000256" key="4">
    <source>
        <dbReference type="ARBA" id="ARBA00022989"/>
    </source>
</evidence>
<feature type="transmembrane region" description="Helical" evidence="9">
    <location>
        <begin position="282"/>
        <end position="304"/>
    </location>
</feature>
<keyword evidence="6" id="KW-0675">Receptor</keyword>
<reference evidence="10" key="1">
    <citation type="journal article" date="2020" name="Cell">
        <title>Large-Scale Comparative Analyses of Tick Genomes Elucidate Their Genetic Diversity and Vector Capacities.</title>
        <authorList>
            <consortium name="Tick Genome and Microbiome Consortium (TIGMIC)"/>
            <person name="Jia N."/>
            <person name="Wang J."/>
            <person name="Shi W."/>
            <person name="Du L."/>
            <person name="Sun Y."/>
            <person name="Zhan W."/>
            <person name="Jiang J.F."/>
            <person name="Wang Q."/>
            <person name="Zhang B."/>
            <person name="Ji P."/>
            <person name="Bell-Sakyi L."/>
            <person name="Cui X.M."/>
            <person name="Yuan T.T."/>
            <person name="Jiang B.G."/>
            <person name="Yang W.F."/>
            <person name="Lam T.T."/>
            <person name="Chang Q.C."/>
            <person name="Ding S.J."/>
            <person name="Wang X.J."/>
            <person name="Zhu J.G."/>
            <person name="Ruan X.D."/>
            <person name="Zhao L."/>
            <person name="Wei J.T."/>
            <person name="Ye R.Z."/>
            <person name="Que T.C."/>
            <person name="Du C.H."/>
            <person name="Zhou Y.H."/>
            <person name="Cheng J.X."/>
            <person name="Dai P.F."/>
            <person name="Guo W.B."/>
            <person name="Han X.H."/>
            <person name="Huang E.J."/>
            <person name="Li L.F."/>
            <person name="Wei W."/>
            <person name="Gao Y.C."/>
            <person name="Liu J.Z."/>
            <person name="Shao H.Z."/>
            <person name="Wang X."/>
            <person name="Wang C.C."/>
            <person name="Yang T.C."/>
            <person name="Huo Q.B."/>
            <person name="Li W."/>
            <person name="Chen H.Y."/>
            <person name="Chen S.E."/>
            <person name="Zhou L.G."/>
            <person name="Ni X.B."/>
            <person name="Tian J.H."/>
            <person name="Sheng Y."/>
            <person name="Liu T."/>
            <person name="Pan Y.S."/>
            <person name="Xia L.Y."/>
            <person name="Li J."/>
            <person name="Zhao F."/>
            <person name="Cao W.C."/>
        </authorList>
    </citation>
    <scope>NUCLEOTIDE SEQUENCE</scope>
    <source>
        <strain evidence="10">Rmic-2018</strain>
    </source>
</reference>
<feature type="compositionally biased region" description="Basic and acidic residues" evidence="8">
    <location>
        <begin position="17"/>
        <end position="27"/>
    </location>
</feature>
<dbReference type="Proteomes" id="UP000821866">
    <property type="component" value="Chromosome 3"/>
</dbReference>
<dbReference type="EMBL" id="JABSTU010000005">
    <property type="protein sequence ID" value="KAH8031572.1"/>
    <property type="molecule type" value="Genomic_DNA"/>
</dbReference>
<keyword evidence="11" id="KW-1185">Reference proteome</keyword>
<evidence type="ECO:0000256" key="3">
    <source>
        <dbReference type="ARBA" id="ARBA00022692"/>
    </source>
</evidence>